<name>A0A9W6L181_9PSEU</name>
<reference evidence="1" key="2">
    <citation type="submission" date="2023-01" db="EMBL/GenBank/DDBJ databases">
        <authorList>
            <person name="Sun Q."/>
            <person name="Evtushenko L."/>
        </authorList>
    </citation>
    <scope>NUCLEOTIDE SEQUENCE</scope>
    <source>
        <strain evidence="1">VKM Ac-1069</strain>
    </source>
</reference>
<dbReference type="AlphaFoldDB" id="A0A9W6L181"/>
<evidence type="ECO:0000313" key="2">
    <source>
        <dbReference type="Proteomes" id="UP001143463"/>
    </source>
</evidence>
<dbReference type="Proteomes" id="UP001143463">
    <property type="component" value="Unassembled WGS sequence"/>
</dbReference>
<proteinExistence type="predicted"/>
<gene>
    <name evidence="1" type="ORF">GCM10017577_20910</name>
</gene>
<evidence type="ECO:0000313" key="1">
    <source>
        <dbReference type="EMBL" id="GLL10950.1"/>
    </source>
</evidence>
<keyword evidence="2" id="KW-1185">Reference proteome</keyword>
<dbReference type="RefSeq" id="WP_037044933.1">
    <property type="nucleotide sequence ID" value="NZ_BAAAUZ010000079.1"/>
</dbReference>
<protein>
    <submittedName>
        <fullName evidence="1">Uncharacterized protein</fullName>
    </submittedName>
</protein>
<dbReference type="EMBL" id="BSFQ01000006">
    <property type="protein sequence ID" value="GLL10950.1"/>
    <property type="molecule type" value="Genomic_DNA"/>
</dbReference>
<organism evidence="1 2">
    <name type="scientific">Pseudonocardia halophobica</name>
    <dbReference type="NCBI Taxonomy" id="29401"/>
    <lineage>
        <taxon>Bacteria</taxon>
        <taxon>Bacillati</taxon>
        <taxon>Actinomycetota</taxon>
        <taxon>Actinomycetes</taxon>
        <taxon>Pseudonocardiales</taxon>
        <taxon>Pseudonocardiaceae</taxon>
        <taxon>Pseudonocardia</taxon>
    </lineage>
</organism>
<reference evidence="1" key="1">
    <citation type="journal article" date="2014" name="Int. J. Syst. Evol. Microbiol.">
        <title>Complete genome sequence of Corynebacterium casei LMG S-19264T (=DSM 44701T), isolated from a smear-ripened cheese.</title>
        <authorList>
            <consortium name="US DOE Joint Genome Institute (JGI-PGF)"/>
            <person name="Walter F."/>
            <person name="Albersmeier A."/>
            <person name="Kalinowski J."/>
            <person name="Ruckert C."/>
        </authorList>
    </citation>
    <scope>NUCLEOTIDE SEQUENCE</scope>
    <source>
        <strain evidence="1">VKM Ac-1069</strain>
    </source>
</reference>
<accession>A0A9W6L181</accession>
<comment type="caution">
    <text evidence="1">The sequence shown here is derived from an EMBL/GenBank/DDBJ whole genome shotgun (WGS) entry which is preliminary data.</text>
</comment>
<sequence length="121" mass="12528">MIAFLQGLLLVVLVGLAAALVGSRVLPTSLRVIARMTEDVAVVAAGVLLLPEYWISTGFRSRGARPPLVAYEYGAAVAGAVIRLQQLCGLSIRQLARLAEALPPPITGAVAAVTTALLLLA</sequence>